<dbReference type="Pfam" id="PF05978">
    <property type="entry name" value="UNC-93"/>
    <property type="match status" value="1"/>
</dbReference>
<feature type="transmembrane region" description="Helical" evidence="6">
    <location>
        <begin position="116"/>
        <end position="142"/>
    </location>
</feature>
<evidence type="ECO:0000313" key="7">
    <source>
        <dbReference type="EnsemblMetazoa" id="XP_037868423.1"/>
    </source>
</evidence>
<feature type="transmembrane region" description="Helical" evidence="6">
    <location>
        <begin position="154"/>
        <end position="173"/>
    </location>
</feature>
<dbReference type="InterPro" id="IPR036259">
    <property type="entry name" value="MFS_trans_sf"/>
</dbReference>
<evidence type="ECO:0000256" key="5">
    <source>
        <dbReference type="ARBA" id="ARBA00023136"/>
    </source>
</evidence>
<dbReference type="Proteomes" id="UP000005204">
    <property type="component" value="Unassembled WGS sequence"/>
</dbReference>
<reference evidence="7" key="2">
    <citation type="submission" date="2022-06" db="UniProtKB">
        <authorList>
            <consortium name="EnsemblMetazoa"/>
        </authorList>
    </citation>
    <scope>IDENTIFICATION</scope>
    <source>
        <strain evidence="7">p50T (Dazao)</strain>
    </source>
</reference>
<keyword evidence="3 6" id="KW-0812">Transmembrane</keyword>
<feature type="transmembrane region" description="Helical" evidence="6">
    <location>
        <begin position="240"/>
        <end position="261"/>
    </location>
</feature>
<feature type="transmembrane region" description="Helical" evidence="6">
    <location>
        <begin position="87"/>
        <end position="110"/>
    </location>
</feature>
<dbReference type="Gene3D" id="1.20.1250.20">
    <property type="entry name" value="MFS general substrate transporter like domains"/>
    <property type="match status" value="1"/>
</dbReference>
<dbReference type="InterPro" id="IPR051951">
    <property type="entry name" value="UNC-93_regulatory"/>
</dbReference>
<dbReference type="InterPro" id="IPR010291">
    <property type="entry name" value="Ion_channel_UNC-93"/>
</dbReference>
<evidence type="ECO:0000256" key="3">
    <source>
        <dbReference type="ARBA" id="ARBA00022692"/>
    </source>
</evidence>
<feature type="transmembrane region" description="Helical" evidence="6">
    <location>
        <begin position="307"/>
        <end position="325"/>
    </location>
</feature>
<keyword evidence="4 6" id="KW-1133">Transmembrane helix</keyword>
<name>A0A8R2LX74_BOMMO</name>
<dbReference type="AlphaFoldDB" id="A0A8R2LX74"/>
<evidence type="ECO:0008006" key="9">
    <source>
        <dbReference type="Google" id="ProtNLM"/>
    </source>
</evidence>
<organism evidence="7 8">
    <name type="scientific">Bombyx mori</name>
    <name type="common">Silk moth</name>
    <dbReference type="NCBI Taxonomy" id="7091"/>
    <lineage>
        <taxon>Eukaryota</taxon>
        <taxon>Metazoa</taxon>
        <taxon>Ecdysozoa</taxon>
        <taxon>Arthropoda</taxon>
        <taxon>Hexapoda</taxon>
        <taxon>Insecta</taxon>
        <taxon>Pterygota</taxon>
        <taxon>Neoptera</taxon>
        <taxon>Endopterygota</taxon>
        <taxon>Lepidoptera</taxon>
        <taxon>Glossata</taxon>
        <taxon>Ditrysia</taxon>
        <taxon>Bombycoidea</taxon>
        <taxon>Bombycidae</taxon>
        <taxon>Bombycinae</taxon>
        <taxon>Bombyx</taxon>
    </lineage>
</organism>
<dbReference type="SUPFAM" id="SSF103473">
    <property type="entry name" value="MFS general substrate transporter"/>
    <property type="match status" value="1"/>
</dbReference>
<evidence type="ECO:0000256" key="1">
    <source>
        <dbReference type="ARBA" id="ARBA00004141"/>
    </source>
</evidence>
<keyword evidence="5 6" id="KW-0472">Membrane</keyword>
<evidence type="ECO:0000313" key="8">
    <source>
        <dbReference type="Proteomes" id="UP000005204"/>
    </source>
</evidence>
<reference evidence="8" key="1">
    <citation type="journal article" date="2008" name="Insect Biochem. Mol. Biol.">
        <title>The genome of a lepidopteran model insect, the silkworm Bombyx mori.</title>
        <authorList>
            <consortium name="International Silkworm Genome Consortium"/>
        </authorList>
    </citation>
    <scope>NUCLEOTIDE SEQUENCE [LARGE SCALE GENOMIC DNA]</scope>
    <source>
        <strain evidence="8">p50T</strain>
    </source>
</reference>
<dbReference type="EnsemblMetazoa" id="XM_038012495.1">
    <property type="protein sequence ID" value="XP_037868423.1"/>
    <property type="gene ID" value="LOC101739049"/>
</dbReference>
<feature type="transmembrane region" description="Helical" evidence="6">
    <location>
        <begin position="267"/>
        <end position="286"/>
    </location>
</feature>
<evidence type="ECO:0000256" key="2">
    <source>
        <dbReference type="ARBA" id="ARBA00009172"/>
    </source>
</evidence>
<evidence type="ECO:0000256" key="4">
    <source>
        <dbReference type="ARBA" id="ARBA00022989"/>
    </source>
</evidence>
<accession>A0A8R2LX74</accession>
<protein>
    <recommendedName>
        <fullName evidence="9">UNC93-like protein</fullName>
    </recommendedName>
</protein>
<proteinExistence type="inferred from homology"/>
<evidence type="ECO:0000256" key="6">
    <source>
        <dbReference type="SAM" id="Phobius"/>
    </source>
</evidence>
<comment type="similarity">
    <text evidence="2">Belongs to the unc-93 family.</text>
</comment>
<dbReference type="GO" id="GO:0016020">
    <property type="term" value="C:membrane"/>
    <property type="evidence" value="ECO:0007669"/>
    <property type="project" value="UniProtKB-SubCell"/>
</dbReference>
<dbReference type="PANTHER" id="PTHR19444:SF50">
    <property type="match status" value="1"/>
</dbReference>
<dbReference type="PANTHER" id="PTHR19444">
    <property type="entry name" value="UNC-93 RELATED"/>
    <property type="match status" value="1"/>
</dbReference>
<feature type="transmembrane region" description="Helical" evidence="6">
    <location>
        <begin position="331"/>
        <end position="348"/>
    </location>
</feature>
<keyword evidence="8" id="KW-1185">Reference proteome</keyword>
<feature type="transmembrane region" description="Helical" evidence="6">
    <location>
        <begin position="193"/>
        <end position="219"/>
    </location>
</feature>
<comment type="subcellular location">
    <subcellularLocation>
        <location evidence="1">Membrane</location>
        <topology evidence="1">Multi-pass membrane protein</topology>
    </subcellularLocation>
</comment>
<sequence>MAEEVNSKREVQVHGTGRIVKNVLVISLAFMTQFTAYSVARYEVDNILLVSHVYAVYSGAAVSPILHHDPGGTARGSRRRTFMMSEAHSAISKITAEALLVRFLGIFFMIFHTSQIWGNLISSLGIYLACMAGAAIIVAVGVDPMKKFDTRGSGSGTGLSGLALLAATLKLLIEPNQILMIPINVFLGFQQAFFGADFTAAFVSCAVGTGSVGFVMMTYGLADAIGCIVNGYIAKIIDRLPLICIATIINIAILTTLLTWHPNGGQAYVLYIIIVVLGFSDSIWIVQINAYYSILFPGREEAAFSNFRLWESVGYIVAYVISPYLRTSVKTYLMLSLLVLGLSCYFTVEYRERRKKSKLNTPDVGCDNFAFQICEK</sequence>